<name>A0ACD3ZSM5_FUSSC</name>
<gene>
    <name evidence="1" type="ORF">LCI18_015121</name>
</gene>
<proteinExistence type="predicted"/>
<sequence length="130" mass="14398">MKRNVSSQHLLSHRASSPRESPCSHIFFAKMFKLIALTIASAILFPTLTIAAACTDGLVYCGYNLLRRGNYKSEIIAELARVGDLSDPSEEYDIYHGLFKCGEGGHGWIRYISHCDKFCNDGGAGKDDYC</sequence>
<evidence type="ECO:0000313" key="2">
    <source>
        <dbReference type="Proteomes" id="UP000830768"/>
    </source>
</evidence>
<evidence type="ECO:0000313" key="1">
    <source>
        <dbReference type="EMBL" id="UPL04187.1"/>
    </source>
</evidence>
<organism evidence="1 2">
    <name type="scientific">Fusarium solani subsp. cucurbitae</name>
    <name type="common">Neocosmosporum cucurbitae</name>
    <dbReference type="NCBI Taxonomy" id="2747967"/>
    <lineage>
        <taxon>Eukaryota</taxon>
        <taxon>Fungi</taxon>
        <taxon>Dikarya</taxon>
        <taxon>Ascomycota</taxon>
        <taxon>Pezizomycotina</taxon>
        <taxon>Sordariomycetes</taxon>
        <taxon>Hypocreomycetidae</taxon>
        <taxon>Hypocreales</taxon>
        <taxon>Nectriaceae</taxon>
        <taxon>Fusarium</taxon>
        <taxon>Fusarium solani species complex</taxon>
    </lineage>
</organism>
<protein>
    <submittedName>
        <fullName evidence="1">Uncharacterized protein</fullName>
    </submittedName>
</protein>
<accession>A0ACD3ZSM5</accession>
<dbReference type="EMBL" id="CP090041">
    <property type="protein sequence ID" value="UPL04187.1"/>
    <property type="molecule type" value="Genomic_DNA"/>
</dbReference>
<keyword evidence="2" id="KW-1185">Reference proteome</keyword>
<dbReference type="Proteomes" id="UP000830768">
    <property type="component" value="Chromosome 13"/>
</dbReference>
<reference evidence="1" key="1">
    <citation type="submission" date="2021-11" db="EMBL/GenBank/DDBJ databases">
        <title>Fusarium solani-melongenae Genome sequencing and assembly.</title>
        <authorList>
            <person name="Xie S."/>
            <person name="Huang L."/>
            <person name="Zhang X."/>
        </authorList>
    </citation>
    <scope>NUCLEOTIDE SEQUENCE</scope>
    <source>
        <strain evidence="1">CRI 24-3</strain>
    </source>
</reference>